<keyword evidence="2" id="KW-1185">Reference proteome</keyword>
<gene>
    <name evidence="1" type="ORF">H4W81_007736</name>
</gene>
<evidence type="ECO:0000313" key="2">
    <source>
        <dbReference type="Proteomes" id="UP000661607"/>
    </source>
</evidence>
<reference evidence="1 2" key="1">
    <citation type="submission" date="2020-10" db="EMBL/GenBank/DDBJ databases">
        <title>Sequencing the genomes of 1000 actinobacteria strains.</title>
        <authorList>
            <person name="Klenk H.-P."/>
        </authorList>
    </citation>
    <scope>NUCLEOTIDE SEQUENCE [LARGE SCALE GENOMIC DNA]</scope>
    <source>
        <strain evidence="1 2">DSM 43748</strain>
    </source>
</reference>
<accession>A0ABR9KTX1</accession>
<comment type="caution">
    <text evidence="1">The sequence shown here is derived from an EMBL/GenBank/DDBJ whole genome shotgun (WGS) entry which is preliminary data.</text>
</comment>
<name>A0ABR9KTX1_9ACTN</name>
<dbReference type="EMBL" id="JADBEF010000001">
    <property type="protein sequence ID" value="MBE1564957.1"/>
    <property type="molecule type" value="Genomic_DNA"/>
</dbReference>
<evidence type="ECO:0000313" key="1">
    <source>
        <dbReference type="EMBL" id="MBE1564957.1"/>
    </source>
</evidence>
<evidence type="ECO:0008006" key="3">
    <source>
        <dbReference type="Google" id="ProtNLM"/>
    </source>
</evidence>
<sequence length="45" mass="5096">MLAEQTDEWVEARRYMSLDILTKARIHVIPGDTPAQNPLTQTLTA</sequence>
<protein>
    <recommendedName>
        <fullName evidence="3">Transposase</fullName>
    </recommendedName>
</protein>
<proteinExistence type="predicted"/>
<dbReference type="Proteomes" id="UP000661607">
    <property type="component" value="Unassembled WGS sequence"/>
</dbReference>
<organism evidence="1 2">
    <name type="scientific">Nonomuraea africana</name>
    <dbReference type="NCBI Taxonomy" id="46171"/>
    <lineage>
        <taxon>Bacteria</taxon>
        <taxon>Bacillati</taxon>
        <taxon>Actinomycetota</taxon>
        <taxon>Actinomycetes</taxon>
        <taxon>Streptosporangiales</taxon>
        <taxon>Streptosporangiaceae</taxon>
        <taxon>Nonomuraea</taxon>
    </lineage>
</organism>